<reference evidence="3" key="1">
    <citation type="journal article" date="2019" name="Int. J. Syst. Evol. Microbiol.">
        <title>The Global Catalogue of Microorganisms (GCM) 10K type strain sequencing project: providing services to taxonomists for standard genome sequencing and annotation.</title>
        <authorList>
            <consortium name="The Broad Institute Genomics Platform"/>
            <consortium name="The Broad Institute Genome Sequencing Center for Infectious Disease"/>
            <person name="Wu L."/>
            <person name="Ma J."/>
        </authorList>
    </citation>
    <scope>NUCLEOTIDE SEQUENCE [LARGE SCALE GENOMIC DNA]</scope>
    <source>
        <strain evidence="3">JCM 13250</strain>
    </source>
</reference>
<comment type="caution">
    <text evidence="2">The sequence shown here is derived from an EMBL/GenBank/DDBJ whole genome shotgun (WGS) entry which is preliminary data.</text>
</comment>
<feature type="transmembrane region" description="Helical" evidence="1">
    <location>
        <begin position="20"/>
        <end position="37"/>
    </location>
</feature>
<gene>
    <name evidence="2" type="ORF">GCM10009682_57410</name>
</gene>
<protein>
    <submittedName>
        <fullName evidence="2">Uncharacterized protein</fullName>
    </submittedName>
</protein>
<keyword evidence="1" id="KW-0472">Membrane</keyword>
<sequence length="41" mass="4827">MDLSVRAAEDDQMRFRFWRLIWVTLAISITVATLGIWELTT</sequence>
<proteinExistence type="predicted"/>
<accession>A0ABP4YV23</accession>
<evidence type="ECO:0000313" key="3">
    <source>
        <dbReference type="Proteomes" id="UP001500218"/>
    </source>
</evidence>
<evidence type="ECO:0000313" key="2">
    <source>
        <dbReference type="EMBL" id="GAA1831329.1"/>
    </source>
</evidence>
<keyword evidence="1" id="KW-1133">Transmembrane helix</keyword>
<keyword evidence="3" id="KW-1185">Reference proteome</keyword>
<dbReference type="Proteomes" id="UP001500218">
    <property type="component" value="Unassembled WGS sequence"/>
</dbReference>
<organism evidence="2 3">
    <name type="scientific">Luedemannella flava</name>
    <dbReference type="NCBI Taxonomy" id="349316"/>
    <lineage>
        <taxon>Bacteria</taxon>
        <taxon>Bacillati</taxon>
        <taxon>Actinomycetota</taxon>
        <taxon>Actinomycetes</taxon>
        <taxon>Micromonosporales</taxon>
        <taxon>Micromonosporaceae</taxon>
        <taxon>Luedemannella</taxon>
    </lineage>
</organism>
<evidence type="ECO:0000256" key="1">
    <source>
        <dbReference type="SAM" id="Phobius"/>
    </source>
</evidence>
<dbReference type="RefSeq" id="WP_344139070.1">
    <property type="nucleotide sequence ID" value="NZ_BAAALT010000269.1"/>
</dbReference>
<name>A0ABP4YV23_9ACTN</name>
<dbReference type="EMBL" id="BAAALT010000269">
    <property type="protein sequence ID" value="GAA1831329.1"/>
    <property type="molecule type" value="Genomic_DNA"/>
</dbReference>
<keyword evidence="1" id="KW-0812">Transmembrane</keyword>